<feature type="transmembrane region" description="Helical" evidence="2">
    <location>
        <begin position="421"/>
        <end position="442"/>
    </location>
</feature>
<dbReference type="Proteomes" id="UP000324973">
    <property type="component" value="Unassembled WGS sequence"/>
</dbReference>
<evidence type="ECO:0000259" key="5">
    <source>
        <dbReference type="Pfam" id="PF20990"/>
    </source>
</evidence>
<evidence type="ECO:0000256" key="3">
    <source>
        <dbReference type="SAM" id="SignalP"/>
    </source>
</evidence>
<feature type="region of interest" description="Disordered" evidence="1">
    <location>
        <begin position="553"/>
        <end position="586"/>
    </location>
</feature>
<evidence type="ECO:0000256" key="1">
    <source>
        <dbReference type="SAM" id="MobiDB-lite"/>
    </source>
</evidence>
<feature type="signal peptide" evidence="3">
    <location>
        <begin position="1"/>
        <end position="25"/>
    </location>
</feature>
<evidence type="ECO:0000259" key="4">
    <source>
        <dbReference type="Pfam" id="PF09972"/>
    </source>
</evidence>
<feature type="chain" id="PRO_5022953989" evidence="3">
    <location>
        <begin position="26"/>
        <end position="586"/>
    </location>
</feature>
<name>A0A5D4XL67_9GAMM</name>
<keyword evidence="7" id="KW-1185">Reference proteome</keyword>
<sequence length="586" mass="62731">MNAPVLRGFALACLALFAFAPPLLAQERIESYDSRIVLNEDGSLDVTERIRVRAEGQQIRRGIYRDFPTRYRDRHGNRVVVDFDVVEVLRDGRSEPWFTETRGNGVRVNTGNDDFLPTPATFTYTLRYRTTRQLGFFDGHDELYWNAIGTGWAFPIESGSAEVRLPQPVPVAELAAEGYTGAQGTRGQGYVAETPEPGLARWRLTAPLAPGEGLTIVLSFPKGLVPEPTTAQKLRWLLADNRAVLVALVGLLALLAWCFLRWRQVGRDPAPGTVIVRYTPPEGISPAGLRYIGKMGYDTRCFTADVLALAVGRSLRIERDKGLLKDHWRLEKTSTGFAPGTAKEQDALLAGLFPREATLELDKDNAPLLQAAIRTHTKALDQRFKGTMFNHNGGSSLVALLIALLFSGAAIALGAGTGAGLLFAFIPIALMVVTLVVFAFLVRAPTSEGRRMLDQIEGLRRYLGVAERQDLQRLQGPDESEPALDAQRFESLLPYAVALDVEDAWTKKFTLAVGAAAAAAATSAMAWYHGSNGTGSIGDIGGFTKAIGNSLTSQIASSSTPPGSSSGGGGGGFSGGGGGGGGGGGR</sequence>
<dbReference type="Pfam" id="PF20990">
    <property type="entry name" value="DUF2207_C"/>
    <property type="match status" value="1"/>
</dbReference>
<dbReference type="OrthoDB" id="9767603at2"/>
<feature type="compositionally biased region" description="Polar residues" evidence="1">
    <location>
        <begin position="553"/>
        <end position="562"/>
    </location>
</feature>
<feature type="compositionally biased region" description="Gly residues" evidence="1">
    <location>
        <begin position="565"/>
        <end position="586"/>
    </location>
</feature>
<dbReference type="EMBL" id="VTFT01000001">
    <property type="protein sequence ID" value="TYT25299.1"/>
    <property type="molecule type" value="Genomic_DNA"/>
</dbReference>
<accession>A0A5D4XL67</accession>
<protein>
    <submittedName>
        <fullName evidence="6">DUF2207 domain-containing protein</fullName>
    </submittedName>
</protein>
<dbReference type="InterPro" id="IPR048389">
    <property type="entry name" value="YciQ-like_C"/>
</dbReference>
<dbReference type="AlphaFoldDB" id="A0A5D4XL67"/>
<feature type="transmembrane region" description="Helical" evidence="2">
    <location>
        <begin position="243"/>
        <end position="260"/>
    </location>
</feature>
<keyword evidence="2" id="KW-0472">Membrane</keyword>
<evidence type="ECO:0000313" key="7">
    <source>
        <dbReference type="Proteomes" id="UP000324973"/>
    </source>
</evidence>
<keyword evidence="3" id="KW-0732">Signal</keyword>
<dbReference type="RefSeq" id="WP_149101849.1">
    <property type="nucleotide sequence ID" value="NZ_VTFT01000001.1"/>
</dbReference>
<evidence type="ECO:0000313" key="6">
    <source>
        <dbReference type="EMBL" id="TYT25299.1"/>
    </source>
</evidence>
<evidence type="ECO:0000256" key="2">
    <source>
        <dbReference type="SAM" id="Phobius"/>
    </source>
</evidence>
<feature type="domain" description="DUF2207" evidence="4">
    <location>
        <begin position="28"/>
        <end position="220"/>
    </location>
</feature>
<reference evidence="6 7" key="1">
    <citation type="submission" date="2019-08" db="EMBL/GenBank/DDBJ databases">
        <title>Luteimonas viscosus sp. nov., isolated from soil of a sunflower field.</title>
        <authorList>
            <person name="Jianli Z."/>
            <person name="Ying Z."/>
        </authorList>
    </citation>
    <scope>NUCLEOTIDE SEQUENCE [LARGE SCALE GENOMIC DNA]</scope>
    <source>
        <strain evidence="6 7">XBU10</strain>
    </source>
</reference>
<keyword evidence="2" id="KW-1133">Transmembrane helix</keyword>
<gene>
    <name evidence="6" type="ORF">FZO89_02895</name>
</gene>
<comment type="caution">
    <text evidence="6">The sequence shown here is derived from an EMBL/GenBank/DDBJ whole genome shotgun (WGS) entry which is preliminary data.</text>
</comment>
<feature type="domain" description="Predicted membrane protein YciQ-like C-terminal" evidence="5">
    <location>
        <begin position="277"/>
        <end position="509"/>
    </location>
</feature>
<feature type="transmembrane region" description="Helical" evidence="2">
    <location>
        <begin position="397"/>
        <end position="415"/>
    </location>
</feature>
<dbReference type="Pfam" id="PF09972">
    <property type="entry name" value="DUF2207"/>
    <property type="match status" value="1"/>
</dbReference>
<proteinExistence type="predicted"/>
<dbReference type="InterPro" id="IPR018702">
    <property type="entry name" value="DUF2207"/>
</dbReference>
<keyword evidence="2" id="KW-0812">Transmembrane</keyword>
<organism evidence="6 7">
    <name type="scientific">Luteimonas viscosa</name>
    <dbReference type="NCBI Taxonomy" id="1132694"/>
    <lineage>
        <taxon>Bacteria</taxon>
        <taxon>Pseudomonadati</taxon>
        <taxon>Pseudomonadota</taxon>
        <taxon>Gammaproteobacteria</taxon>
        <taxon>Lysobacterales</taxon>
        <taxon>Lysobacteraceae</taxon>
        <taxon>Luteimonas</taxon>
    </lineage>
</organism>